<name>A0A099NX17_PICKU</name>
<evidence type="ECO:0000313" key="15">
    <source>
        <dbReference type="Proteomes" id="UP000029867"/>
    </source>
</evidence>
<protein>
    <submittedName>
        <fullName evidence="13">Increased recombination centers protein 22</fullName>
    </submittedName>
</protein>
<feature type="region of interest" description="Disordered" evidence="9">
    <location>
        <begin position="225"/>
        <end position="263"/>
    </location>
</feature>
<keyword evidence="6 10" id="KW-0472">Membrane</keyword>
<comment type="subcellular location">
    <subcellularLocation>
        <location evidence="1">Endoplasmic reticulum membrane</location>
        <topology evidence="1">Single-pass type I membrane protein</topology>
    </subcellularLocation>
</comment>
<evidence type="ECO:0000256" key="1">
    <source>
        <dbReference type="ARBA" id="ARBA00004115"/>
    </source>
</evidence>
<keyword evidence="4" id="KW-0256">Endoplasmic reticulum</keyword>
<evidence type="ECO:0000313" key="16">
    <source>
        <dbReference type="Proteomes" id="UP000189274"/>
    </source>
</evidence>
<evidence type="ECO:0000256" key="4">
    <source>
        <dbReference type="ARBA" id="ARBA00022824"/>
    </source>
</evidence>
<dbReference type="eggNOG" id="ENOG502S7BF">
    <property type="taxonomic scope" value="Eukaryota"/>
</dbReference>
<dbReference type="AlphaFoldDB" id="A0A099NX17"/>
<reference evidence="15" key="1">
    <citation type="journal article" date="2014" name="Microb. Cell Fact.">
        <title>Exploiting Issatchenkia orientalis SD108 for succinic acid production.</title>
        <authorList>
            <person name="Xiao H."/>
            <person name="Shao Z."/>
            <person name="Jiang Y."/>
            <person name="Dole S."/>
            <person name="Zhao H."/>
        </authorList>
    </citation>
    <scope>NUCLEOTIDE SEQUENCE [LARGE SCALE GENOMIC DNA]</scope>
    <source>
        <strain evidence="15">SD108</strain>
    </source>
</reference>
<evidence type="ECO:0000313" key="17">
    <source>
        <dbReference type="Proteomes" id="UP000195871"/>
    </source>
</evidence>
<comment type="caution">
    <text evidence="12">The sequence shown here is derived from an EMBL/GenBank/DDBJ whole genome shotgun (WGS) entry which is preliminary data.</text>
</comment>
<evidence type="ECO:0000256" key="2">
    <source>
        <dbReference type="ARBA" id="ARBA00022692"/>
    </source>
</evidence>
<reference evidence="14 17" key="5">
    <citation type="submission" date="2017-05" db="EMBL/GenBank/DDBJ databases">
        <title>The Genome Sequence of Candida krusei Ckrusei653.</title>
        <authorList>
            <person name="Cuomo C."/>
            <person name="Forche A."/>
            <person name="Young S."/>
            <person name="Abouelleil A."/>
            <person name="Cao P."/>
            <person name="Chapman S."/>
            <person name="Cusick C."/>
            <person name="Shea T."/>
            <person name="Nusbaum C."/>
            <person name="Birren B."/>
        </authorList>
    </citation>
    <scope>NUCLEOTIDE SEQUENCE [LARGE SCALE GENOMIC DNA]</scope>
    <source>
        <strain evidence="14 17">Ckrusei653</strain>
    </source>
</reference>
<gene>
    <name evidence="13" type="ORF">BOH78_4074</name>
    <name evidence="14" type="ORF">CAS74_000110</name>
    <name evidence="12" type="ORF">JL09_g4425</name>
</gene>
<dbReference type="HOGENOM" id="CLU_078554_0_0_1"/>
<evidence type="ECO:0000256" key="11">
    <source>
        <dbReference type="SAM" id="SignalP"/>
    </source>
</evidence>
<evidence type="ECO:0000256" key="6">
    <source>
        <dbReference type="ARBA" id="ARBA00023136"/>
    </source>
</evidence>
<comment type="similarity">
    <text evidence="8">Belongs to the IRC22 family.</text>
</comment>
<sequence>MRLSLLAPLLALASAVFAEEPVANAADAVVDGVAEDVEIVTDPNFVPTPEKPFNFRIDYNVAFKEDPNGNIEDFVNGETVELLFEFHSLEPAPVTIVGVGGQLLDPVTGEVKANITASQLGPIEVANNQNANFTQRVGINMEAADYLLVPAIYVVYQDQFMMLGSKNKIVTVVEPSISIFNPQLIMSELILLVSFAGIVYALFNVFGAQYLNGILPESLLPKDKKKKAKKAKKDSPVEASATSVESWLPEQHKKLTKKGKKKL</sequence>
<evidence type="ECO:0000313" key="12">
    <source>
        <dbReference type="EMBL" id="KGK36416.1"/>
    </source>
</evidence>
<proteinExistence type="inferred from homology"/>
<dbReference type="VEuPathDB" id="FungiDB:C5L36_0C01060"/>
<evidence type="ECO:0000256" key="10">
    <source>
        <dbReference type="SAM" id="Phobius"/>
    </source>
</evidence>
<evidence type="ECO:0000256" key="9">
    <source>
        <dbReference type="SAM" id="MobiDB-lite"/>
    </source>
</evidence>
<accession>A0A099NX17</accession>
<reference evidence="16" key="3">
    <citation type="journal article" date="2017" name="Genome Announc.">
        <title>Genome sequences of Cyberlindnera fabianii 65, Pichia kudriavzevii 129, and Saccharomyces cerevisiae 131 isolated from fermented masau fruits in Zimbabwe.</title>
        <authorList>
            <person name="van Rijswijck I.M.H."/>
            <person name="Derks M.F.L."/>
            <person name="Abee T."/>
            <person name="de Ridder D."/>
            <person name="Smid E.J."/>
        </authorList>
    </citation>
    <scope>NUCLEOTIDE SEQUENCE [LARGE SCALE GENOMIC DNA]</scope>
    <source>
        <strain evidence="16">129</strain>
    </source>
</reference>
<dbReference type="Proteomes" id="UP000195871">
    <property type="component" value="Unassembled WGS sequence"/>
</dbReference>
<reference evidence="13" key="4">
    <citation type="submission" date="2017-01" db="EMBL/GenBank/DDBJ databases">
        <authorList>
            <person name="Mah S.A."/>
            <person name="Swanson W.J."/>
            <person name="Moy G.W."/>
            <person name="Vacquier V.D."/>
        </authorList>
    </citation>
    <scope>NUCLEOTIDE SEQUENCE [LARGE SCALE GENOMIC DNA]</scope>
    <source>
        <strain evidence="13">129</strain>
    </source>
</reference>
<dbReference type="Proteomes" id="UP000189274">
    <property type="component" value="Unassembled WGS sequence"/>
</dbReference>
<evidence type="ECO:0000256" key="3">
    <source>
        <dbReference type="ARBA" id="ARBA00022729"/>
    </source>
</evidence>
<dbReference type="PANTHER" id="PTHR12924:SF0">
    <property type="entry name" value="TRANSLOCON-ASSOCIATED PROTEIN SUBUNIT ALPHA"/>
    <property type="match status" value="1"/>
</dbReference>
<feature type="compositionally biased region" description="Basic residues" evidence="9">
    <location>
        <begin position="254"/>
        <end position="263"/>
    </location>
</feature>
<keyword evidence="3 11" id="KW-0732">Signal</keyword>
<organism evidence="12 15">
    <name type="scientific">Pichia kudriavzevii</name>
    <name type="common">Yeast</name>
    <name type="synonym">Issatchenkia orientalis</name>
    <dbReference type="NCBI Taxonomy" id="4909"/>
    <lineage>
        <taxon>Eukaryota</taxon>
        <taxon>Fungi</taxon>
        <taxon>Dikarya</taxon>
        <taxon>Ascomycota</taxon>
        <taxon>Saccharomycotina</taxon>
        <taxon>Pichiomycetes</taxon>
        <taxon>Pichiales</taxon>
        <taxon>Pichiaceae</taxon>
        <taxon>Pichia</taxon>
    </lineage>
</organism>
<keyword evidence="2 10" id="KW-0812">Transmembrane</keyword>
<dbReference type="InterPro" id="IPR005595">
    <property type="entry name" value="TRAP_alpha"/>
</dbReference>
<evidence type="ECO:0000313" key="14">
    <source>
        <dbReference type="EMBL" id="OUT23742.1"/>
    </source>
</evidence>
<dbReference type="GO" id="GO:0005789">
    <property type="term" value="C:endoplasmic reticulum membrane"/>
    <property type="evidence" value="ECO:0007669"/>
    <property type="project" value="UniProtKB-SubCell"/>
</dbReference>
<keyword evidence="5 10" id="KW-1133">Transmembrane helix</keyword>
<dbReference type="Proteomes" id="UP000029867">
    <property type="component" value="Unassembled WGS sequence"/>
</dbReference>
<reference evidence="12" key="2">
    <citation type="submission" date="2014-08" db="EMBL/GenBank/DDBJ databases">
        <title>Exploiting Issatchenkia orientalis SD108 for Succinic Acid Production.</title>
        <authorList>
            <person name="Xiao H."/>
            <person name="Shao Z."/>
            <person name="Jiang Y."/>
            <person name="Dole S."/>
            <person name="Zhao H."/>
        </authorList>
    </citation>
    <scope>NUCLEOTIDE SEQUENCE [LARGE SCALE GENOMIC DNA]</scope>
    <source>
        <strain evidence="12">SD108</strain>
    </source>
</reference>
<dbReference type="Pfam" id="PF03896">
    <property type="entry name" value="TRAP_alpha"/>
    <property type="match status" value="1"/>
</dbReference>
<comment type="function">
    <text evidence="7">Is probably involved in a pathway contributing to genomic integrity.</text>
</comment>
<feature type="signal peptide" evidence="11">
    <location>
        <begin position="1"/>
        <end position="18"/>
    </location>
</feature>
<feature type="chain" id="PRO_5015032018" evidence="11">
    <location>
        <begin position="19"/>
        <end position="263"/>
    </location>
</feature>
<dbReference type="PANTHER" id="PTHR12924">
    <property type="entry name" value="TRANSLOCON-ASSOCIATED PROTEIN, ALPHA SUBUNIT"/>
    <property type="match status" value="1"/>
</dbReference>
<evidence type="ECO:0000256" key="7">
    <source>
        <dbReference type="ARBA" id="ARBA00037565"/>
    </source>
</evidence>
<evidence type="ECO:0000313" key="13">
    <source>
        <dbReference type="EMBL" id="ONH72013.1"/>
    </source>
</evidence>
<dbReference type="EMBL" id="MQVM01000025">
    <property type="protein sequence ID" value="ONH72013.1"/>
    <property type="molecule type" value="Genomic_DNA"/>
</dbReference>
<evidence type="ECO:0000256" key="5">
    <source>
        <dbReference type="ARBA" id="ARBA00022989"/>
    </source>
</evidence>
<dbReference type="EMBL" id="JQFK01000072">
    <property type="protein sequence ID" value="KGK36416.1"/>
    <property type="molecule type" value="Genomic_DNA"/>
</dbReference>
<evidence type="ECO:0000256" key="8">
    <source>
        <dbReference type="ARBA" id="ARBA00038311"/>
    </source>
</evidence>
<feature type="transmembrane region" description="Helical" evidence="10">
    <location>
        <begin position="184"/>
        <end position="203"/>
    </location>
</feature>
<dbReference type="EMBL" id="NHMM01000001">
    <property type="protein sequence ID" value="OUT23742.1"/>
    <property type="molecule type" value="Genomic_DNA"/>
</dbReference>